<dbReference type="KEGG" id="hcv:FTV88_2057"/>
<dbReference type="Gene3D" id="3.40.1350.10">
    <property type="match status" value="1"/>
</dbReference>
<dbReference type="Proteomes" id="UP000366051">
    <property type="component" value="Chromosome"/>
</dbReference>
<reference evidence="3" key="1">
    <citation type="submission" date="2019-11" db="EMBL/GenBank/DDBJ databases">
        <title>Genome sequence of Heliorestis convoluta strain HH, an alkaliphilic and minimalistic phototrophic bacterium from a soda lake in Egypt.</title>
        <authorList>
            <person name="Dewey E.D."/>
            <person name="Stokes L.M."/>
            <person name="Burchell B.M."/>
            <person name="Shaffer K.N."/>
            <person name="Huntington A.M."/>
            <person name="Baker J.M."/>
            <person name="Nadendla S."/>
            <person name="Giglio M.G."/>
            <person name="Touchman J.W."/>
            <person name="Blankenship R.E."/>
            <person name="Madigan M.T."/>
            <person name="Sattley W.M."/>
        </authorList>
    </citation>
    <scope>NUCLEOTIDE SEQUENCE [LARGE SCALE GENOMIC DNA]</scope>
    <source>
        <strain evidence="3">HH</strain>
    </source>
</reference>
<dbReference type="AlphaFoldDB" id="A0A5Q2N6G7"/>
<gene>
    <name evidence="2" type="primary">yraN</name>
    <name evidence="2" type="ORF">FTV88_2057</name>
</gene>
<sequence>MEVRTRSTTRWGRGEETIDYRKQRRLLRVASFFLQEKRPSFGHPRFDLVTIHKLGWQNKEHGSFEKSSYEIDHRIAIITP</sequence>
<name>A0A5Q2N6G7_9FIRM</name>
<dbReference type="InterPro" id="IPR003509">
    <property type="entry name" value="UPF0102_YraN-like"/>
</dbReference>
<dbReference type="GO" id="GO:0003676">
    <property type="term" value="F:nucleic acid binding"/>
    <property type="evidence" value="ECO:0007669"/>
    <property type="project" value="InterPro"/>
</dbReference>
<proteinExistence type="inferred from homology"/>
<protein>
    <submittedName>
        <fullName evidence="2">YraN family protein</fullName>
    </submittedName>
</protein>
<organism evidence="2 3">
    <name type="scientific">Heliorestis convoluta</name>
    <dbReference type="NCBI Taxonomy" id="356322"/>
    <lineage>
        <taxon>Bacteria</taxon>
        <taxon>Bacillati</taxon>
        <taxon>Bacillota</taxon>
        <taxon>Clostridia</taxon>
        <taxon>Eubacteriales</taxon>
        <taxon>Heliobacteriaceae</taxon>
        <taxon>Heliorestis</taxon>
    </lineage>
</organism>
<dbReference type="EMBL" id="CP045875">
    <property type="protein sequence ID" value="QGG48155.1"/>
    <property type="molecule type" value="Genomic_DNA"/>
</dbReference>
<comment type="similarity">
    <text evidence="1">Belongs to the UPF0102 family.</text>
</comment>
<evidence type="ECO:0000256" key="1">
    <source>
        <dbReference type="ARBA" id="ARBA00006738"/>
    </source>
</evidence>
<accession>A0A5Q2N6G7</accession>
<evidence type="ECO:0000313" key="3">
    <source>
        <dbReference type="Proteomes" id="UP000366051"/>
    </source>
</evidence>
<keyword evidence="3" id="KW-1185">Reference proteome</keyword>
<evidence type="ECO:0000313" key="2">
    <source>
        <dbReference type="EMBL" id="QGG48155.1"/>
    </source>
</evidence>
<dbReference type="InterPro" id="IPR011856">
    <property type="entry name" value="tRNA_endonuc-like_dom_sf"/>
</dbReference>
<dbReference type="Pfam" id="PF02021">
    <property type="entry name" value="UPF0102"/>
    <property type="match status" value="1"/>
</dbReference>